<evidence type="ECO:0000313" key="1">
    <source>
        <dbReference type="EMBL" id="KAF2289054.1"/>
    </source>
</evidence>
<sequence length="334" mass="40003">MHDFGDHKGGDLPYDRQRDVFSCYGRERFSDNHFRDVCRKHTRTKYHRSVRDEIKPKERRTWNESDLHERSFRLDDREDMDRDWDCGGRGLSPEGLIPDTYRDSRRLVTKYNNFKQTDIQWGRKGDKIQSRKRTNYDAFLSANKNVDDLMLQKYGRLVTNRKGDSLDEQYDSHIPFFGRETNLHGRRVRYDDHWILNQQHLSTWSHRESYAANEERWKDMMSPRKEMFDVADRHERIHAKYRSTNGWMVDDMQLEWHRRKMFEGESSAGFRNRNSYMMSRGEYEQTSGRCNDPVDLIFGEGKAIDSFSINFAANLLEGDMILEIKTPLLSWLSL</sequence>
<comment type="caution">
    <text evidence="1">The sequence shown here is derived from an EMBL/GenBank/DDBJ whole genome shotgun (WGS) entry which is preliminary data.</text>
</comment>
<dbReference type="AlphaFoldDB" id="A0A6A6KKR2"/>
<keyword evidence="2" id="KW-1185">Reference proteome</keyword>
<reference evidence="1 2" key="1">
    <citation type="journal article" date="2020" name="Mol. Plant">
        <title>The Chromosome-Based Rubber Tree Genome Provides New Insights into Spurge Genome Evolution and Rubber Biosynthesis.</title>
        <authorList>
            <person name="Liu J."/>
            <person name="Shi C."/>
            <person name="Shi C.C."/>
            <person name="Li W."/>
            <person name="Zhang Q.J."/>
            <person name="Zhang Y."/>
            <person name="Li K."/>
            <person name="Lu H.F."/>
            <person name="Shi C."/>
            <person name="Zhu S.T."/>
            <person name="Xiao Z.Y."/>
            <person name="Nan H."/>
            <person name="Yue Y."/>
            <person name="Zhu X.G."/>
            <person name="Wu Y."/>
            <person name="Hong X.N."/>
            <person name="Fan G.Y."/>
            <person name="Tong Y."/>
            <person name="Zhang D."/>
            <person name="Mao C.L."/>
            <person name="Liu Y.L."/>
            <person name="Hao S.J."/>
            <person name="Liu W.Q."/>
            <person name="Lv M.Q."/>
            <person name="Zhang H.B."/>
            <person name="Liu Y."/>
            <person name="Hu-Tang G.R."/>
            <person name="Wang J.P."/>
            <person name="Wang J.H."/>
            <person name="Sun Y.H."/>
            <person name="Ni S.B."/>
            <person name="Chen W.B."/>
            <person name="Zhang X.C."/>
            <person name="Jiao Y.N."/>
            <person name="Eichler E.E."/>
            <person name="Li G.H."/>
            <person name="Liu X."/>
            <person name="Gao L.Z."/>
        </authorList>
    </citation>
    <scope>NUCLEOTIDE SEQUENCE [LARGE SCALE GENOMIC DNA]</scope>
    <source>
        <strain evidence="2">cv. GT1</strain>
        <tissue evidence="1">Leaf</tissue>
    </source>
</reference>
<accession>A0A6A6KKR2</accession>
<name>A0A6A6KKR2_HEVBR</name>
<organism evidence="1 2">
    <name type="scientific">Hevea brasiliensis</name>
    <name type="common">Para rubber tree</name>
    <name type="synonym">Siphonia brasiliensis</name>
    <dbReference type="NCBI Taxonomy" id="3981"/>
    <lineage>
        <taxon>Eukaryota</taxon>
        <taxon>Viridiplantae</taxon>
        <taxon>Streptophyta</taxon>
        <taxon>Embryophyta</taxon>
        <taxon>Tracheophyta</taxon>
        <taxon>Spermatophyta</taxon>
        <taxon>Magnoliopsida</taxon>
        <taxon>eudicotyledons</taxon>
        <taxon>Gunneridae</taxon>
        <taxon>Pentapetalae</taxon>
        <taxon>rosids</taxon>
        <taxon>fabids</taxon>
        <taxon>Malpighiales</taxon>
        <taxon>Euphorbiaceae</taxon>
        <taxon>Crotonoideae</taxon>
        <taxon>Micrandreae</taxon>
        <taxon>Hevea</taxon>
    </lineage>
</organism>
<proteinExistence type="predicted"/>
<dbReference type="Proteomes" id="UP000467840">
    <property type="component" value="Chromosome 8"/>
</dbReference>
<gene>
    <name evidence="1" type="ORF">GH714_025519</name>
</gene>
<evidence type="ECO:0000313" key="2">
    <source>
        <dbReference type="Proteomes" id="UP000467840"/>
    </source>
</evidence>
<protein>
    <submittedName>
        <fullName evidence="1">Uncharacterized protein</fullName>
    </submittedName>
</protein>
<dbReference type="EMBL" id="JAAGAX010000016">
    <property type="protein sequence ID" value="KAF2289054.1"/>
    <property type="molecule type" value="Genomic_DNA"/>
</dbReference>